<dbReference type="Gene3D" id="3.40.30.10">
    <property type="entry name" value="Glutaredoxin"/>
    <property type="match status" value="1"/>
</dbReference>
<dbReference type="OrthoDB" id="9807941at2"/>
<dbReference type="Proteomes" id="UP000282971">
    <property type="component" value="Unassembled WGS sequence"/>
</dbReference>
<dbReference type="PIRSF" id="PIRSF000216">
    <property type="entry name" value="NADH_DH_24kDa"/>
    <property type="match status" value="1"/>
</dbReference>
<dbReference type="CDD" id="cd03081">
    <property type="entry name" value="TRX_Fd_NuoE_FDH_gamma"/>
    <property type="match status" value="1"/>
</dbReference>
<comment type="similarity">
    <text evidence="1">Belongs to the complex I 24 kDa subunit family.</text>
</comment>
<dbReference type="PANTHER" id="PTHR10371">
    <property type="entry name" value="NADH DEHYDROGENASE UBIQUINONE FLAVOPROTEIN 2, MITOCHONDRIAL"/>
    <property type="match status" value="1"/>
</dbReference>
<keyword evidence="10" id="KW-1185">Reference proteome</keyword>
<evidence type="ECO:0000256" key="4">
    <source>
        <dbReference type="ARBA" id="ARBA00023004"/>
    </source>
</evidence>
<evidence type="ECO:0000256" key="1">
    <source>
        <dbReference type="ARBA" id="ARBA00010643"/>
    </source>
</evidence>
<dbReference type="PANTHER" id="PTHR10371:SF3">
    <property type="entry name" value="NADH DEHYDROGENASE [UBIQUINONE] FLAVOPROTEIN 2, MITOCHONDRIAL"/>
    <property type="match status" value="1"/>
</dbReference>
<evidence type="ECO:0000256" key="5">
    <source>
        <dbReference type="ARBA" id="ARBA00023014"/>
    </source>
</evidence>
<comment type="cofactor">
    <cofactor evidence="6">
        <name>[2Fe-2S] cluster</name>
        <dbReference type="ChEBI" id="CHEBI:190135"/>
    </cofactor>
</comment>
<dbReference type="GO" id="GO:0046872">
    <property type="term" value="F:metal ion binding"/>
    <property type="evidence" value="ECO:0007669"/>
    <property type="project" value="UniProtKB-KW"/>
</dbReference>
<evidence type="ECO:0000256" key="8">
    <source>
        <dbReference type="PIRSR" id="PIRSR000216-1"/>
    </source>
</evidence>
<evidence type="ECO:0000256" key="7">
    <source>
        <dbReference type="ARBA" id="ARBA00047712"/>
    </source>
</evidence>
<dbReference type="GO" id="GO:0051537">
    <property type="term" value="F:2 iron, 2 sulfur cluster binding"/>
    <property type="evidence" value="ECO:0007669"/>
    <property type="project" value="UniProtKB-KW"/>
</dbReference>
<dbReference type="InterPro" id="IPR036249">
    <property type="entry name" value="Thioredoxin-like_sf"/>
</dbReference>
<keyword evidence="4 8" id="KW-0408">Iron</keyword>
<dbReference type="Pfam" id="PF01257">
    <property type="entry name" value="2Fe-2S_thioredx"/>
    <property type="match status" value="1"/>
</dbReference>
<sequence>MVGTLADRFAGERGALLPLLHAIQAEVGWVPDAAIPLVARALNLSRAEVHGVVTFYHDFRREPAGRHIVKLCLAEACKARGVGAIETALSDRLGLPIDETSEDGRVSFEAVYCLGLCATGPNALVNDKPVSRLDAHKIDRIVAQVSA</sequence>
<feature type="binding site" evidence="8">
    <location>
        <position position="113"/>
    </location>
    <ligand>
        <name>[2Fe-2S] cluster</name>
        <dbReference type="ChEBI" id="CHEBI:190135"/>
    </ligand>
</feature>
<reference evidence="9 10" key="1">
    <citation type="submission" date="2019-01" db="EMBL/GenBank/DDBJ databases">
        <authorList>
            <person name="Chen W.-M."/>
        </authorList>
    </citation>
    <scope>NUCLEOTIDE SEQUENCE [LARGE SCALE GENOMIC DNA]</scope>
    <source>
        <strain evidence="9 10">CCP-7</strain>
    </source>
</reference>
<comment type="cofactor">
    <cofactor evidence="8">
        <name>[2Fe-2S] cluster</name>
        <dbReference type="ChEBI" id="CHEBI:190135"/>
    </cofactor>
    <text evidence="8">Binds 1 [2Fe-2S] cluster.</text>
</comment>
<dbReference type="InterPro" id="IPR041921">
    <property type="entry name" value="NuoE_N"/>
</dbReference>
<evidence type="ECO:0000313" key="9">
    <source>
        <dbReference type="EMBL" id="RVT89245.1"/>
    </source>
</evidence>
<keyword evidence="3 8" id="KW-0479">Metal-binding</keyword>
<protein>
    <submittedName>
        <fullName evidence="9">NADH-quinone oxidoreductase subunit E</fullName>
    </submittedName>
</protein>
<dbReference type="FunFam" id="1.10.10.1590:FF:000001">
    <property type="entry name" value="NADH-quinone oxidoreductase subunit E"/>
    <property type="match status" value="1"/>
</dbReference>
<accession>A0A437LUY6</accession>
<organism evidence="9 10">
    <name type="scientific">Sphingomonas crocodyli</name>
    <dbReference type="NCBI Taxonomy" id="1979270"/>
    <lineage>
        <taxon>Bacteria</taxon>
        <taxon>Pseudomonadati</taxon>
        <taxon>Pseudomonadota</taxon>
        <taxon>Alphaproteobacteria</taxon>
        <taxon>Sphingomonadales</taxon>
        <taxon>Sphingomonadaceae</taxon>
        <taxon>Sphingomonas</taxon>
    </lineage>
</organism>
<dbReference type="AlphaFoldDB" id="A0A437LUY6"/>
<feature type="binding site" evidence="8">
    <location>
        <position position="72"/>
    </location>
    <ligand>
        <name>[2Fe-2S] cluster</name>
        <dbReference type="ChEBI" id="CHEBI:190135"/>
    </ligand>
</feature>
<dbReference type="InterPro" id="IPR002023">
    <property type="entry name" value="NuoE-like"/>
</dbReference>
<proteinExistence type="inferred from homology"/>
<evidence type="ECO:0000256" key="2">
    <source>
        <dbReference type="ARBA" id="ARBA00022714"/>
    </source>
</evidence>
<dbReference type="Gene3D" id="1.10.10.1590">
    <property type="entry name" value="NADH-quinone oxidoreductase subunit E"/>
    <property type="match status" value="1"/>
</dbReference>
<evidence type="ECO:0000256" key="3">
    <source>
        <dbReference type="ARBA" id="ARBA00022723"/>
    </source>
</evidence>
<dbReference type="EMBL" id="SACN01000006">
    <property type="protein sequence ID" value="RVT89245.1"/>
    <property type="molecule type" value="Genomic_DNA"/>
</dbReference>
<evidence type="ECO:0000256" key="6">
    <source>
        <dbReference type="ARBA" id="ARBA00034078"/>
    </source>
</evidence>
<dbReference type="GO" id="GO:0003954">
    <property type="term" value="F:NADH dehydrogenase activity"/>
    <property type="evidence" value="ECO:0007669"/>
    <property type="project" value="TreeGrafter"/>
</dbReference>
<keyword evidence="2 8" id="KW-0001">2Fe-2S</keyword>
<feature type="binding site" evidence="8">
    <location>
        <position position="77"/>
    </location>
    <ligand>
        <name>[2Fe-2S] cluster</name>
        <dbReference type="ChEBI" id="CHEBI:190135"/>
    </ligand>
</feature>
<keyword evidence="5 8" id="KW-0411">Iron-sulfur</keyword>
<dbReference type="SUPFAM" id="SSF52833">
    <property type="entry name" value="Thioredoxin-like"/>
    <property type="match status" value="1"/>
</dbReference>
<comment type="caution">
    <text evidence="9">The sequence shown here is derived from an EMBL/GenBank/DDBJ whole genome shotgun (WGS) entry which is preliminary data.</text>
</comment>
<feature type="binding site" evidence="8">
    <location>
        <position position="117"/>
    </location>
    <ligand>
        <name>[2Fe-2S] cluster</name>
        <dbReference type="ChEBI" id="CHEBI:190135"/>
    </ligand>
</feature>
<dbReference type="PROSITE" id="PS01099">
    <property type="entry name" value="COMPLEX1_24K"/>
    <property type="match status" value="1"/>
</dbReference>
<name>A0A437LUY6_9SPHN</name>
<gene>
    <name evidence="9" type="ORF">EOD43_22795</name>
</gene>
<evidence type="ECO:0000313" key="10">
    <source>
        <dbReference type="Proteomes" id="UP000282971"/>
    </source>
</evidence>
<comment type="catalytic activity">
    <reaction evidence="7">
        <text>a quinone + NADH + 5 H(+)(in) = a quinol + NAD(+) + 4 H(+)(out)</text>
        <dbReference type="Rhea" id="RHEA:57888"/>
        <dbReference type="ChEBI" id="CHEBI:15378"/>
        <dbReference type="ChEBI" id="CHEBI:24646"/>
        <dbReference type="ChEBI" id="CHEBI:57540"/>
        <dbReference type="ChEBI" id="CHEBI:57945"/>
        <dbReference type="ChEBI" id="CHEBI:132124"/>
    </reaction>
</comment>